<dbReference type="SUPFAM" id="SSF55103">
    <property type="entry name" value="FAD-linked oxidases, C-terminal domain"/>
    <property type="match status" value="1"/>
</dbReference>
<dbReference type="InterPro" id="IPR016171">
    <property type="entry name" value="Vanillyl_alc_oxidase_C-sub2"/>
</dbReference>
<evidence type="ECO:0000256" key="4">
    <source>
        <dbReference type="ARBA" id="ARBA00023002"/>
    </source>
</evidence>
<dbReference type="Proteomes" id="UP000067444">
    <property type="component" value="Chromosome"/>
</dbReference>
<keyword evidence="2" id="KW-0285">Flavoprotein</keyword>
<evidence type="ECO:0000313" key="5">
    <source>
        <dbReference type="EMBL" id="AKS47264.1"/>
    </source>
</evidence>
<dbReference type="InterPro" id="IPR016169">
    <property type="entry name" value="FAD-bd_PCMH_sub2"/>
</dbReference>
<protein>
    <submittedName>
        <fullName evidence="5">Putative FAD-linked oxidoreductase</fullName>
        <ecNumber evidence="5">1.-.-.-</ecNumber>
    </submittedName>
</protein>
<keyword evidence="3" id="KW-0274">FAD</keyword>
<dbReference type="InterPro" id="IPR016166">
    <property type="entry name" value="FAD-bd_PCMH"/>
</dbReference>
<dbReference type="SUPFAM" id="SSF56176">
    <property type="entry name" value="FAD-binding/transporter-associated domain-like"/>
    <property type="match status" value="1"/>
</dbReference>
<dbReference type="GO" id="GO:0016491">
    <property type="term" value="F:oxidoreductase activity"/>
    <property type="evidence" value="ECO:0007669"/>
    <property type="project" value="UniProtKB-KW"/>
</dbReference>
<dbReference type="AlphaFoldDB" id="A0A0K0Y8H5"/>
<proteinExistence type="predicted"/>
<dbReference type="PANTHER" id="PTHR42934">
    <property type="entry name" value="GLYCOLATE OXIDASE SUBUNIT GLCD"/>
    <property type="match status" value="1"/>
</dbReference>
<accession>A0A0K0Y8H5</accession>
<reference evidence="5 6" key="1">
    <citation type="journal article" date="2015" name="Genome Announc.">
        <title>Closed Genome Sequence of Octadecabacter temperatus SB1, the First Mesophilic Species of the Genus Octadecabacter.</title>
        <authorList>
            <person name="Voget S."/>
            <person name="Billerbeck S."/>
            <person name="Simon M."/>
            <person name="Daniel R."/>
        </authorList>
    </citation>
    <scope>NUCLEOTIDE SEQUENCE [LARGE SCALE GENOMIC DNA]</scope>
    <source>
        <strain evidence="5 6">SB1</strain>
    </source>
</reference>
<dbReference type="OrthoDB" id="9811557at2"/>
<dbReference type="InterPro" id="IPR036318">
    <property type="entry name" value="FAD-bd_PCMH-like_sf"/>
</dbReference>
<name>A0A0K0Y8H5_9RHOB</name>
<gene>
    <name evidence="5" type="ORF">OSB_27400</name>
</gene>
<dbReference type="PROSITE" id="PS51387">
    <property type="entry name" value="FAD_PCMH"/>
    <property type="match status" value="1"/>
</dbReference>
<dbReference type="GO" id="GO:0071949">
    <property type="term" value="F:FAD binding"/>
    <property type="evidence" value="ECO:0007669"/>
    <property type="project" value="InterPro"/>
</dbReference>
<dbReference type="InterPro" id="IPR004113">
    <property type="entry name" value="FAD-bd_oxidored_4_C"/>
</dbReference>
<dbReference type="Gene3D" id="3.30.465.10">
    <property type="match status" value="1"/>
</dbReference>
<dbReference type="RefSeq" id="WP_049835483.1">
    <property type="nucleotide sequence ID" value="NZ_CP012160.1"/>
</dbReference>
<evidence type="ECO:0000313" key="6">
    <source>
        <dbReference type="Proteomes" id="UP000067444"/>
    </source>
</evidence>
<dbReference type="PANTHER" id="PTHR42934:SF1">
    <property type="entry name" value="GLYCOLATE OXIDASE SUBUNIT GLCD"/>
    <property type="match status" value="1"/>
</dbReference>
<dbReference type="EMBL" id="CP012160">
    <property type="protein sequence ID" value="AKS47264.1"/>
    <property type="molecule type" value="Genomic_DNA"/>
</dbReference>
<evidence type="ECO:0000256" key="3">
    <source>
        <dbReference type="ARBA" id="ARBA00022827"/>
    </source>
</evidence>
<dbReference type="Pfam" id="PF02913">
    <property type="entry name" value="FAD-oxidase_C"/>
    <property type="match status" value="1"/>
</dbReference>
<dbReference type="InterPro" id="IPR006094">
    <property type="entry name" value="Oxid_FAD_bind_N"/>
</dbReference>
<dbReference type="Gene3D" id="3.30.70.2740">
    <property type="match status" value="1"/>
</dbReference>
<dbReference type="InterPro" id="IPR016164">
    <property type="entry name" value="FAD-linked_Oxase-like_C"/>
</dbReference>
<keyword evidence="4 5" id="KW-0560">Oxidoreductase</keyword>
<keyword evidence="6" id="KW-1185">Reference proteome</keyword>
<dbReference type="Pfam" id="PF01565">
    <property type="entry name" value="FAD_binding_4"/>
    <property type="match status" value="1"/>
</dbReference>
<evidence type="ECO:0000256" key="2">
    <source>
        <dbReference type="ARBA" id="ARBA00022630"/>
    </source>
</evidence>
<comment type="cofactor">
    <cofactor evidence="1">
        <name>FAD</name>
        <dbReference type="ChEBI" id="CHEBI:57692"/>
    </cofactor>
</comment>
<dbReference type="InterPro" id="IPR051914">
    <property type="entry name" value="FAD-linked_OxidoTrans_Type4"/>
</dbReference>
<dbReference type="PATRIC" id="fig|1458307.3.peg.2773"/>
<evidence type="ECO:0000256" key="1">
    <source>
        <dbReference type="ARBA" id="ARBA00001974"/>
    </source>
</evidence>
<dbReference type="Gene3D" id="1.10.45.10">
    <property type="entry name" value="Vanillyl-alcohol Oxidase, Chain A, domain 4"/>
    <property type="match status" value="1"/>
</dbReference>
<dbReference type="STRING" id="1458307.OSB_27400"/>
<dbReference type="KEGG" id="otm:OSB_27400"/>
<organism evidence="5 6">
    <name type="scientific">Octadecabacter temperatus</name>
    <dbReference type="NCBI Taxonomy" id="1458307"/>
    <lineage>
        <taxon>Bacteria</taxon>
        <taxon>Pseudomonadati</taxon>
        <taxon>Pseudomonadota</taxon>
        <taxon>Alphaproteobacteria</taxon>
        <taxon>Rhodobacterales</taxon>
        <taxon>Roseobacteraceae</taxon>
        <taxon>Octadecabacter</taxon>
    </lineage>
</organism>
<dbReference type="EC" id="1.-.-.-" evidence="5"/>
<sequence>MEMPTPNQNVLSRKSQIVERLQSVLPIGAVIHTESEVRAYECDALTAYKCPPLCAVLPASTEEVAAVLKLCHEMGVPVVPRGSGTSLAGGALPTADCVILGVARLNGVLETNYEDRYIRVQSGRTNLSVTGAVEEMDFFYAPDPSSQLACAIAGNVAMNSGGAHCLKYGVTTNNLMGVKMVLMDGTITEIGGENLDAAGLDLLGLICGSEGQLGVVTEATLRILRKPEGARPVLMAFNDNEVAGACVADIIKAGVLPVAIEFMDRLCIETTENYAKAGYPDCNALLIVEVEGAPEEIDEQLALIKDIARKHDPVELREAQDEEEAARIWLGRKSAFGAIGQISDYMCLDGTIPVSSLPMVLRRIGELSDEFGLKVGNVFHAGDGNMHPLICYDANKPGDLELCEAMGAEILKLCVDAGGCLTGEHGVGIEKRDLMTHQYAQQDLDIQMAVKDVFDPEWLLNPAKVFPLDSSASRRMAAE</sequence>